<organism evidence="1 2">
    <name type="scientific">Ditylenchus destructor</name>
    <dbReference type="NCBI Taxonomy" id="166010"/>
    <lineage>
        <taxon>Eukaryota</taxon>
        <taxon>Metazoa</taxon>
        <taxon>Ecdysozoa</taxon>
        <taxon>Nematoda</taxon>
        <taxon>Chromadorea</taxon>
        <taxon>Rhabditida</taxon>
        <taxon>Tylenchina</taxon>
        <taxon>Tylenchomorpha</taxon>
        <taxon>Sphaerularioidea</taxon>
        <taxon>Anguinidae</taxon>
        <taxon>Anguininae</taxon>
        <taxon>Ditylenchus</taxon>
    </lineage>
</organism>
<sequence length="126" mass="14755">MSSLRSISPLIASRSSPASQNRRPPTSIVCWWRIVFVCLLLCLCLFPASQVDARHHHHRKSKQTVDDYEYRDMTDYSDGVFVDSVPIKTTPYSSLSSTLKTTSHKETNRFPKLRKFFESQRYYYQK</sequence>
<evidence type="ECO:0000313" key="2">
    <source>
        <dbReference type="Proteomes" id="UP001201812"/>
    </source>
</evidence>
<comment type="caution">
    <text evidence="1">The sequence shown here is derived from an EMBL/GenBank/DDBJ whole genome shotgun (WGS) entry which is preliminary data.</text>
</comment>
<accession>A0AAD4R3P7</accession>
<dbReference type="EMBL" id="JAKKPZ010000014">
    <property type="protein sequence ID" value="KAI1713869.1"/>
    <property type="molecule type" value="Genomic_DNA"/>
</dbReference>
<name>A0AAD4R3P7_9BILA</name>
<dbReference type="AlphaFoldDB" id="A0AAD4R3P7"/>
<keyword evidence="2" id="KW-1185">Reference proteome</keyword>
<protein>
    <submittedName>
        <fullName evidence="1">Uncharacterized protein</fullName>
    </submittedName>
</protein>
<dbReference type="Proteomes" id="UP001201812">
    <property type="component" value="Unassembled WGS sequence"/>
</dbReference>
<reference evidence="1" key="1">
    <citation type="submission" date="2022-01" db="EMBL/GenBank/DDBJ databases">
        <title>Genome Sequence Resource for Two Populations of Ditylenchus destructor, the Migratory Endoparasitic Phytonematode.</title>
        <authorList>
            <person name="Zhang H."/>
            <person name="Lin R."/>
            <person name="Xie B."/>
        </authorList>
    </citation>
    <scope>NUCLEOTIDE SEQUENCE</scope>
    <source>
        <strain evidence="1">BazhouSP</strain>
    </source>
</reference>
<evidence type="ECO:0000313" key="1">
    <source>
        <dbReference type="EMBL" id="KAI1713869.1"/>
    </source>
</evidence>
<gene>
    <name evidence="1" type="ORF">DdX_08752</name>
</gene>
<proteinExistence type="predicted"/>